<keyword evidence="2" id="KW-0503">Monooxygenase</keyword>
<dbReference type="PRINTS" id="PR00385">
    <property type="entry name" value="P450"/>
</dbReference>
<keyword evidence="2" id="KW-0560">Oxidoreductase</keyword>
<sequence length="421" mass="45889">MSAVRSLVRELVVVRSTVAWHGHVGRDPFARLQLTEGRRDPYPLYEEVRRRGPLVPTPLAGHQTASHRVCREVLRDRRFGVQSEEALNRGDGELSLLELDPPDHTRLRRLVAPSFTPRALAGTRERVGAVVDGLLDAVPAGEPFDLVGALASPLPIRVITDLLGVPDDDSAAFARDGATIGSALAGVQSLGHVVRLLEANRRLGALLEEVFEQHRREPRDDLVSRLLAVEGDQVRPGELAPLCRLLLVAGFETTVNLIGNTVLALLAHPDQWREVVEDPSLAAAAVEETLRWDPPVQRTFRSPHEDLELAGVPLARGSMVMLLLAGANRDPEVFAEPGRFDLHRYADRSAPAAEHLSFSAGLHYCLGAPLARLEAVVAVERLAERFPRLQRAGRVRRRRGGTVIRGPAALVVGQRSGALAA</sequence>
<keyword evidence="2" id="KW-0408">Iron</keyword>
<reference evidence="3 4" key="1">
    <citation type="submission" date="2021-03" db="EMBL/GenBank/DDBJ databases">
        <title>Sequencing the genomes of 1000 actinobacteria strains.</title>
        <authorList>
            <person name="Klenk H.-P."/>
        </authorList>
    </citation>
    <scope>NUCLEOTIDE SEQUENCE [LARGE SCALE GENOMIC DNA]</scope>
    <source>
        <strain evidence="3 4">DSM 12936</strain>
    </source>
</reference>
<evidence type="ECO:0000313" key="3">
    <source>
        <dbReference type="EMBL" id="MBP2419090.1"/>
    </source>
</evidence>
<keyword evidence="2" id="KW-0349">Heme</keyword>
<dbReference type="SUPFAM" id="SSF48264">
    <property type="entry name" value="Cytochrome P450"/>
    <property type="match status" value="1"/>
</dbReference>
<dbReference type="PRINTS" id="PR00359">
    <property type="entry name" value="BP450"/>
</dbReference>
<gene>
    <name evidence="3" type="ORF">JOF54_004012</name>
</gene>
<organism evidence="3 4">
    <name type="scientific">Microlunatus capsulatus</name>
    <dbReference type="NCBI Taxonomy" id="99117"/>
    <lineage>
        <taxon>Bacteria</taxon>
        <taxon>Bacillati</taxon>
        <taxon>Actinomycetota</taxon>
        <taxon>Actinomycetes</taxon>
        <taxon>Propionibacteriales</taxon>
        <taxon>Propionibacteriaceae</taxon>
        <taxon>Microlunatus</taxon>
    </lineage>
</organism>
<dbReference type="PANTHER" id="PTHR46696">
    <property type="entry name" value="P450, PUTATIVE (EUROFUNG)-RELATED"/>
    <property type="match status" value="1"/>
</dbReference>
<name>A0ABS4ZEA5_9ACTN</name>
<comment type="similarity">
    <text evidence="1 2">Belongs to the cytochrome P450 family.</text>
</comment>
<keyword evidence="4" id="KW-1185">Reference proteome</keyword>
<dbReference type="RefSeq" id="WP_210059182.1">
    <property type="nucleotide sequence ID" value="NZ_BAAAMH010000011.1"/>
</dbReference>
<keyword evidence="2" id="KW-0479">Metal-binding</keyword>
<dbReference type="InterPro" id="IPR002397">
    <property type="entry name" value="Cyt_P450_B"/>
</dbReference>
<dbReference type="PANTHER" id="PTHR46696:SF1">
    <property type="entry name" value="CYTOCHROME P450 YJIB-RELATED"/>
    <property type="match status" value="1"/>
</dbReference>
<dbReference type="Proteomes" id="UP000758168">
    <property type="component" value="Unassembled WGS sequence"/>
</dbReference>
<dbReference type="CDD" id="cd20625">
    <property type="entry name" value="CYP164-like"/>
    <property type="match status" value="1"/>
</dbReference>
<dbReference type="InterPro" id="IPR017972">
    <property type="entry name" value="Cyt_P450_CS"/>
</dbReference>
<dbReference type="Pfam" id="PF00067">
    <property type="entry name" value="p450"/>
    <property type="match status" value="1"/>
</dbReference>
<evidence type="ECO:0000313" key="4">
    <source>
        <dbReference type="Proteomes" id="UP000758168"/>
    </source>
</evidence>
<accession>A0ABS4ZEA5</accession>
<proteinExistence type="inferred from homology"/>
<dbReference type="Gene3D" id="1.10.630.10">
    <property type="entry name" value="Cytochrome P450"/>
    <property type="match status" value="1"/>
</dbReference>
<evidence type="ECO:0000256" key="2">
    <source>
        <dbReference type="RuleBase" id="RU000461"/>
    </source>
</evidence>
<protein>
    <submittedName>
        <fullName evidence="3">Cytochrome P450</fullName>
    </submittedName>
</protein>
<dbReference type="InterPro" id="IPR001128">
    <property type="entry name" value="Cyt_P450"/>
</dbReference>
<comment type="caution">
    <text evidence="3">The sequence shown here is derived from an EMBL/GenBank/DDBJ whole genome shotgun (WGS) entry which is preliminary data.</text>
</comment>
<evidence type="ECO:0000256" key="1">
    <source>
        <dbReference type="ARBA" id="ARBA00010617"/>
    </source>
</evidence>
<dbReference type="PROSITE" id="PS00086">
    <property type="entry name" value="CYTOCHROME_P450"/>
    <property type="match status" value="1"/>
</dbReference>
<dbReference type="EMBL" id="JAGIOB010000001">
    <property type="protein sequence ID" value="MBP2419090.1"/>
    <property type="molecule type" value="Genomic_DNA"/>
</dbReference>
<dbReference type="InterPro" id="IPR036396">
    <property type="entry name" value="Cyt_P450_sf"/>
</dbReference>